<name>A0A5J4WWX3_9EUKA</name>
<keyword evidence="1" id="KW-0472">Membrane</keyword>
<gene>
    <name evidence="3" type="ORF">EZS28_004920</name>
</gene>
<keyword evidence="1" id="KW-1133">Transmembrane helix</keyword>
<accession>A0A5J4WWX3</accession>
<keyword evidence="1" id="KW-0812">Transmembrane</keyword>
<feature type="signal peptide" evidence="2">
    <location>
        <begin position="1"/>
        <end position="17"/>
    </location>
</feature>
<proteinExistence type="predicted"/>
<reference evidence="3 4" key="1">
    <citation type="submission" date="2019-03" db="EMBL/GenBank/DDBJ databases">
        <title>Single cell metagenomics reveals metabolic interactions within the superorganism composed of flagellate Streblomastix strix and complex community of Bacteroidetes bacteria on its surface.</title>
        <authorList>
            <person name="Treitli S.C."/>
            <person name="Kolisko M."/>
            <person name="Husnik F."/>
            <person name="Keeling P."/>
            <person name="Hampl V."/>
        </authorList>
    </citation>
    <scope>NUCLEOTIDE SEQUENCE [LARGE SCALE GENOMIC DNA]</scope>
    <source>
        <strain evidence="3">ST1C</strain>
    </source>
</reference>
<dbReference type="Proteomes" id="UP000324800">
    <property type="component" value="Unassembled WGS sequence"/>
</dbReference>
<evidence type="ECO:0000256" key="2">
    <source>
        <dbReference type="SAM" id="SignalP"/>
    </source>
</evidence>
<keyword evidence="2" id="KW-0732">Signal</keyword>
<organism evidence="3 4">
    <name type="scientific">Streblomastix strix</name>
    <dbReference type="NCBI Taxonomy" id="222440"/>
    <lineage>
        <taxon>Eukaryota</taxon>
        <taxon>Metamonada</taxon>
        <taxon>Preaxostyla</taxon>
        <taxon>Oxymonadida</taxon>
        <taxon>Streblomastigidae</taxon>
        <taxon>Streblomastix</taxon>
    </lineage>
</organism>
<evidence type="ECO:0000313" key="3">
    <source>
        <dbReference type="EMBL" id="KAA6399554.1"/>
    </source>
</evidence>
<evidence type="ECO:0000313" key="4">
    <source>
        <dbReference type="Proteomes" id="UP000324800"/>
    </source>
</evidence>
<dbReference type="AlphaFoldDB" id="A0A5J4WWX3"/>
<feature type="chain" id="PRO_5023882384" evidence="2">
    <location>
        <begin position="18"/>
        <end position="217"/>
    </location>
</feature>
<feature type="transmembrane region" description="Helical" evidence="1">
    <location>
        <begin position="170"/>
        <end position="193"/>
    </location>
</feature>
<comment type="caution">
    <text evidence="3">The sequence shown here is derived from an EMBL/GenBank/DDBJ whole genome shotgun (WGS) entry which is preliminary data.</text>
</comment>
<protein>
    <submittedName>
        <fullName evidence="3">Uncharacterized protein</fullName>
    </submittedName>
</protein>
<sequence length="217" mass="24732">MIPTIFLALSLLICNNCKDIHPQPAISTNNACLFNVSQTIYHGYHKIAEVLEQNCTQSDGFDIALLDSTHVEQIFIAQESSILIKGEKEIPTIWSYAFLKFDNPPQNWTSDNIQDIIKDLFNNSISDARAGSIYYEMNHDNITYPGNITLPDHIQPSPEPIPEKKHNTKYIIIGVIVGFVIFILTAFAIFIVFRKSKIAYDPNDRRQLIKRGQYRST</sequence>
<dbReference type="EMBL" id="SNRW01000728">
    <property type="protein sequence ID" value="KAA6399554.1"/>
    <property type="molecule type" value="Genomic_DNA"/>
</dbReference>
<evidence type="ECO:0000256" key="1">
    <source>
        <dbReference type="SAM" id="Phobius"/>
    </source>
</evidence>